<dbReference type="EMBL" id="CAJNRE010000213">
    <property type="protein sequence ID" value="CAF1924542.1"/>
    <property type="molecule type" value="Genomic_DNA"/>
</dbReference>
<organism evidence="2 3">
    <name type="scientific">Rotaria magnacalcarata</name>
    <dbReference type="NCBI Taxonomy" id="392030"/>
    <lineage>
        <taxon>Eukaryota</taxon>
        <taxon>Metazoa</taxon>
        <taxon>Spiralia</taxon>
        <taxon>Gnathifera</taxon>
        <taxon>Rotifera</taxon>
        <taxon>Eurotatoria</taxon>
        <taxon>Bdelloidea</taxon>
        <taxon>Philodinida</taxon>
        <taxon>Philodinidae</taxon>
        <taxon>Rotaria</taxon>
    </lineage>
</organism>
<evidence type="ECO:0000313" key="3">
    <source>
        <dbReference type="Proteomes" id="UP000663824"/>
    </source>
</evidence>
<name>A0A816KRB1_9BILA</name>
<evidence type="ECO:0000256" key="1">
    <source>
        <dbReference type="SAM" id="MobiDB-lite"/>
    </source>
</evidence>
<feature type="compositionally biased region" description="Basic and acidic residues" evidence="1">
    <location>
        <begin position="1"/>
        <end position="15"/>
    </location>
</feature>
<feature type="region of interest" description="Disordered" evidence="1">
    <location>
        <begin position="1"/>
        <end position="20"/>
    </location>
</feature>
<protein>
    <submittedName>
        <fullName evidence="2">Uncharacterized protein</fullName>
    </submittedName>
</protein>
<comment type="caution">
    <text evidence="2">The sequence shown here is derived from an EMBL/GenBank/DDBJ whole genome shotgun (WGS) entry which is preliminary data.</text>
</comment>
<evidence type="ECO:0000313" key="2">
    <source>
        <dbReference type="EMBL" id="CAF1924542.1"/>
    </source>
</evidence>
<gene>
    <name evidence="2" type="ORF">MBJ925_LOCUS3143</name>
</gene>
<proteinExistence type="predicted"/>
<dbReference type="AlphaFoldDB" id="A0A816KRB1"/>
<accession>A0A816KRB1</accession>
<reference evidence="2" key="1">
    <citation type="submission" date="2021-02" db="EMBL/GenBank/DDBJ databases">
        <authorList>
            <person name="Nowell W R."/>
        </authorList>
    </citation>
    <scope>NUCLEOTIDE SEQUENCE</scope>
</reference>
<feature type="non-terminal residue" evidence="2">
    <location>
        <position position="1"/>
    </location>
</feature>
<sequence>MHISSQRKEARSYNRKEKKQLTTTIIKPIKPFSITEDDEENEYEVTSIKETPCVANGMITPRQHMTLQGANLTERTIIIYKNQPLATMTRLNQTQINMVQHGMISSTTKQTISTA</sequence>
<dbReference type="Proteomes" id="UP000663824">
    <property type="component" value="Unassembled WGS sequence"/>
</dbReference>